<comment type="subcellular location">
    <subcellularLocation>
        <location evidence="1 4">Archaeal flagellum</location>
    </subcellularLocation>
</comment>
<dbReference type="GeneID" id="56067862"/>
<dbReference type="PANTHER" id="PTHR35903">
    <property type="entry name" value="FLAGELLIN B1"/>
    <property type="match status" value="1"/>
</dbReference>
<protein>
    <recommendedName>
        <fullName evidence="4">Flagellin</fullName>
    </recommendedName>
</protein>
<keyword evidence="5" id="KW-0812">Transmembrane</keyword>
<dbReference type="EMBL" id="CP026995">
    <property type="protein sequence ID" value="QLH06876.1"/>
    <property type="molecule type" value="Genomic_DNA"/>
</dbReference>
<sequence>MKLQRKGTRHSHRGVIGVESAIVMIAFVIVAAALAFVVLNMGFTTTQKAKTATLSSLEESSSTMKISGTITAVGCIDIDAGCTSIQRINATTIPLKISQSGNAVNFSPELVSISYLGKSIQFNNIYAGPITVDTFRQSVLAFRQADLETDSTFDAFNGANPVNGTLPSETTAFVYWSKRQNLNQVLELGEHATLAVAFASDDRPRALDKISLEIIVSNGATLTIERHIPNITHKVVDLG</sequence>
<evidence type="ECO:0000256" key="5">
    <source>
        <dbReference type="SAM" id="Phobius"/>
    </source>
</evidence>
<dbReference type="GO" id="GO:0097589">
    <property type="term" value="C:archaeal-type flagellum"/>
    <property type="evidence" value="ECO:0007669"/>
    <property type="project" value="UniProtKB-SubCell"/>
</dbReference>
<feature type="transmembrane region" description="Helical" evidence="5">
    <location>
        <begin position="21"/>
        <end position="43"/>
    </location>
</feature>
<proteinExistence type="inferred from homology"/>
<evidence type="ECO:0000256" key="1">
    <source>
        <dbReference type="ARBA" id="ARBA00004618"/>
    </source>
</evidence>
<gene>
    <name evidence="6" type="ORF">C5F50_07155</name>
</gene>
<organism evidence="6 7">
    <name type="scientific">Nitrosopumilus ureiphilus</name>
    <dbReference type="NCBI Taxonomy" id="1470067"/>
    <lineage>
        <taxon>Archaea</taxon>
        <taxon>Nitrososphaerota</taxon>
        <taxon>Nitrososphaeria</taxon>
        <taxon>Nitrosopumilales</taxon>
        <taxon>Nitrosopumilaceae</taxon>
        <taxon>Nitrosopumilus</taxon>
    </lineage>
</organism>
<dbReference type="InterPro" id="IPR002774">
    <property type="entry name" value="Flagellin_arc-type"/>
</dbReference>
<dbReference type="AlphaFoldDB" id="A0A7D5R1U7"/>
<dbReference type="Proteomes" id="UP000509478">
    <property type="component" value="Chromosome"/>
</dbReference>
<keyword evidence="6" id="KW-0966">Cell projection</keyword>
<evidence type="ECO:0000313" key="7">
    <source>
        <dbReference type="Proteomes" id="UP000509478"/>
    </source>
</evidence>
<keyword evidence="6" id="KW-0282">Flagellum</keyword>
<dbReference type="Pfam" id="PF01917">
    <property type="entry name" value="Flagellin_arch-type"/>
    <property type="match status" value="1"/>
</dbReference>
<dbReference type="NCBIfam" id="TIGR02537">
    <property type="entry name" value="arch_flag_Nterm"/>
    <property type="match status" value="1"/>
</dbReference>
<evidence type="ECO:0000313" key="6">
    <source>
        <dbReference type="EMBL" id="QLH06876.1"/>
    </source>
</evidence>
<dbReference type="GO" id="GO:0097588">
    <property type="term" value="P:archaeal or bacterial-type flagellum-dependent cell motility"/>
    <property type="evidence" value="ECO:0007669"/>
    <property type="project" value="InterPro"/>
</dbReference>
<evidence type="ECO:0000256" key="4">
    <source>
        <dbReference type="RuleBase" id="RU361282"/>
    </source>
</evidence>
<dbReference type="GO" id="GO:0005198">
    <property type="term" value="F:structural molecule activity"/>
    <property type="evidence" value="ECO:0007669"/>
    <property type="project" value="InterPro"/>
</dbReference>
<keyword evidence="5" id="KW-0472">Membrane</keyword>
<dbReference type="RefSeq" id="WP_179370737.1">
    <property type="nucleotide sequence ID" value="NZ_CP026995.1"/>
</dbReference>
<reference evidence="6 7" key="1">
    <citation type="submission" date="2018-02" db="EMBL/GenBank/DDBJ databases">
        <title>Complete genome of Nitrosopumilus ureaphilus PS0.</title>
        <authorList>
            <person name="Qin W."/>
            <person name="Zheng Y."/>
            <person name="Stahl D.A."/>
        </authorList>
    </citation>
    <scope>NUCLEOTIDE SEQUENCE [LARGE SCALE GENOMIC DNA]</scope>
    <source>
        <strain evidence="6 7">PS0</strain>
    </source>
</reference>
<keyword evidence="3 4" id="KW-0974">Archaeal flagellum</keyword>
<keyword evidence="5" id="KW-1133">Transmembrane helix</keyword>
<comment type="similarity">
    <text evidence="2 4">Belongs to the archaeal flagellin family.</text>
</comment>
<keyword evidence="7" id="KW-1185">Reference proteome</keyword>
<dbReference type="InterPro" id="IPR013373">
    <property type="entry name" value="Flagellin/pilin_N_arc"/>
</dbReference>
<dbReference type="OrthoDB" id="12034at2157"/>
<evidence type="ECO:0000256" key="3">
    <source>
        <dbReference type="ARBA" id="ARBA00022440"/>
    </source>
</evidence>
<evidence type="ECO:0000256" key="2">
    <source>
        <dbReference type="ARBA" id="ARBA00010256"/>
    </source>
</evidence>
<dbReference type="KEGG" id="nue:C5F50_07155"/>
<keyword evidence="6" id="KW-0969">Cilium</keyword>
<name>A0A7D5R1U7_9ARCH</name>
<dbReference type="PANTHER" id="PTHR35903:SF1">
    <property type="entry name" value="FLAGELLIN B1"/>
    <property type="match status" value="1"/>
</dbReference>
<comment type="function">
    <text evidence="4">Flagellin is the subunit protein which polymerizes to form the filaments of archaeal flagella.</text>
</comment>
<accession>A0A7D5R1U7</accession>